<comment type="caution">
    <text evidence="2">The sequence shown here is derived from an EMBL/GenBank/DDBJ whole genome shotgun (WGS) entry which is preliminary data.</text>
</comment>
<gene>
    <name evidence="2" type="ORF">N7458_011785</name>
</gene>
<keyword evidence="3" id="KW-1185">Reference proteome</keyword>
<protein>
    <submittedName>
        <fullName evidence="2">N-ethylmaleimide reductase</fullName>
    </submittedName>
</protein>
<dbReference type="PANTHER" id="PTHR37540">
    <property type="entry name" value="TRANSCRIPTION FACTOR (ACR-2), PUTATIVE-RELATED-RELATED"/>
    <property type="match status" value="1"/>
</dbReference>
<feature type="signal peptide" evidence="1">
    <location>
        <begin position="1"/>
        <end position="16"/>
    </location>
</feature>
<organism evidence="2 3">
    <name type="scientific">Penicillium daleae</name>
    <dbReference type="NCBI Taxonomy" id="63821"/>
    <lineage>
        <taxon>Eukaryota</taxon>
        <taxon>Fungi</taxon>
        <taxon>Dikarya</taxon>
        <taxon>Ascomycota</taxon>
        <taxon>Pezizomycotina</taxon>
        <taxon>Eurotiomycetes</taxon>
        <taxon>Eurotiomycetidae</taxon>
        <taxon>Eurotiales</taxon>
        <taxon>Aspergillaceae</taxon>
        <taxon>Penicillium</taxon>
    </lineage>
</organism>
<proteinExistence type="predicted"/>
<dbReference type="Proteomes" id="UP001213681">
    <property type="component" value="Unassembled WGS sequence"/>
</dbReference>
<dbReference type="GeneID" id="81605410"/>
<dbReference type="EMBL" id="JAPVEA010000009">
    <property type="protein sequence ID" value="KAJ5432629.1"/>
    <property type="molecule type" value="Genomic_DNA"/>
</dbReference>
<reference evidence="2" key="1">
    <citation type="submission" date="2022-12" db="EMBL/GenBank/DDBJ databases">
        <authorList>
            <person name="Petersen C."/>
        </authorList>
    </citation>
    <scope>NUCLEOTIDE SEQUENCE</scope>
    <source>
        <strain evidence="2">IBT 16125</strain>
    </source>
</reference>
<reference evidence="2" key="2">
    <citation type="journal article" date="2023" name="IMA Fungus">
        <title>Comparative genomic study of the Penicillium genus elucidates a diverse pangenome and 15 lateral gene transfer events.</title>
        <authorList>
            <person name="Petersen C."/>
            <person name="Sorensen T."/>
            <person name="Nielsen M.R."/>
            <person name="Sondergaard T.E."/>
            <person name="Sorensen J.L."/>
            <person name="Fitzpatrick D.A."/>
            <person name="Frisvad J.C."/>
            <person name="Nielsen K.L."/>
        </authorList>
    </citation>
    <scope>NUCLEOTIDE SEQUENCE</scope>
    <source>
        <strain evidence="2">IBT 16125</strain>
    </source>
</reference>
<dbReference type="RefSeq" id="XP_056759921.1">
    <property type="nucleotide sequence ID" value="XM_056915167.1"/>
</dbReference>
<dbReference type="AlphaFoldDB" id="A0AAD6FXG1"/>
<sequence>MESTLGAILLLAGVEAQQGVPYQVQLHMGAIHQLLEVCQRKGVYLSDGIKRAIFWSDLNAAVMTGSIRVVDHTTFSELHWGRDPFSPEFFTLPPGFQVHSHLLGEKFVEILEDIYALQCIRDSALFGKEDVISMAHIDNHQGSIQSRLVALPNRSPISNCCHIAAYLCSTMLRCKIWRTSTIPSHLSLKLLCKLQSTNEDSIWNDSPELLIWLLHIGGAFAPAGTIRTAYQDLLHLNMSTRFRGMYTSWTELCDILQQFIWSEKAFMSQLKAFWEESQVQDGAE</sequence>
<dbReference type="PANTHER" id="PTHR37540:SF5">
    <property type="entry name" value="TRANSCRIPTION FACTOR DOMAIN-CONTAINING PROTEIN"/>
    <property type="match status" value="1"/>
</dbReference>
<evidence type="ECO:0000313" key="2">
    <source>
        <dbReference type="EMBL" id="KAJ5432629.1"/>
    </source>
</evidence>
<feature type="chain" id="PRO_5042016508" evidence="1">
    <location>
        <begin position="17"/>
        <end position="284"/>
    </location>
</feature>
<evidence type="ECO:0000256" key="1">
    <source>
        <dbReference type="SAM" id="SignalP"/>
    </source>
</evidence>
<keyword evidence="1" id="KW-0732">Signal</keyword>
<name>A0AAD6FXG1_9EURO</name>
<accession>A0AAD6FXG1</accession>
<evidence type="ECO:0000313" key="3">
    <source>
        <dbReference type="Proteomes" id="UP001213681"/>
    </source>
</evidence>